<dbReference type="Gene3D" id="3.40.50.150">
    <property type="entry name" value="Vaccinia Virus protein VP39"/>
    <property type="match status" value="1"/>
</dbReference>
<keyword evidence="2" id="KW-0489">Methyltransferase</keyword>
<dbReference type="AlphaFoldDB" id="A0A6T9YAY9"/>
<name>A0A6T9YAY9_ALTMA</name>
<accession>A0A6T9YAY9</accession>
<dbReference type="SUPFAM" id="SSF53335">
    <property type="entry name" value="S-adenosyl-L-methionine-dependent methyltransferases"/>
    <property type="match status" value="1"/>
</dbReference>
<evidence type="ECO:0000259" key="1">
    <source>
        <dbReference type="Pfam" id="PF08241"/>
    </source>
</evidence>
<reference evidence="2 3" key="1">
    <citation type="submission" date="2020-06" db="EMBL/GenBank/DDBJ databases">
        <authorList>
            <person name="Duchaud E."/>
        </authorList>
    </citation>
    <scope>NUCLEOTIDE SEQUENCE [LARGE SCALE GENOMIC DNA]</scope>
    <source>
        <strain evidence="2">Alteromonas fortis</strain>
    </source>
</reference>
<evidence type="ECO:0000313" key="2">
    <source>
        <dbReference type="EMBL" id="CAB9495485.1"/>
    </source>
</evidence>
<feature type="domain" description="Methyltransferase type 11" evidence="1">
    <location>
        <begin position="48"/>
        <end position="142"/>
    </location>
</feature>
<evidence type="ECO:0000313" key="3">
    <source>
        <dbReference type="Proteomes" id="UP000509458"/>
    </source>
</evidence>
<dbReference type="CDD" id="cd02440">
    <property type="entry name" value="AdoMet_MTases"/>
    <property type="match status" value="1"/>
</dbReference>
<dbReference type="InterPro" id="IPR013216">
    <property type="entry name" value="Methyltransf_11"/>
</dbReference>
<sequence>MSDYWSDYWKVGHLSSFAQSSKDNYSGEIASFWEEFLRDYNHSHCNIVDIGCGNGALTDLALNKFKYTQPNFIGVDAAKLSIPKHLLQERVRFYQNTRAETLPLESHTIDIAISQFGFEYTDMGKVLEELSRALKLGGKVCFVIHHKDSIIVKPNALIRQAVDEVMVKNGPFDLLSMLVNSIHKTGKNNPNAEKYRHSLNTQIQQLSYSNKFGLYGTGFPDLLKNTMSSSLIDFKSRKDKLKNFRSEMKTLAKRLDNLLSVALDSDRIDSLLMSMSELGFTDVSQTPLRRENELLGVSIQANLILPS</sequence>
<keyword evidence="2" id="KW-0808">Transferase</keyword>
<dbReference type="Proteomes" id="UP000509458">
    <property type="component" value="Chromosome"/>
</dbReference>
<protein>
    <submittedName>
        <fullName evidence="2">Putative Type 11 methyltransferase</fullName>
    </submittedName>
</protein>
<dbReference type="GO" id="GO:0008757">
    <property type="term" value="F:S-adenosylmethionine-dependent methyltransferase activity"/>
    <property type="evidence" value="ECO:0007669"/>
    <property type="project" value="InterPro"/>
</dbReference>
<proteinExistence type="predicted"/>
<dbReference type="EMBL" id="LR812090">
    <property type="protein sequence ID" value="CAB9495485.1"/>
    <property type="molecule type" value="Genomic_DNA"/>
</dbReference>
<dbReference type="GO" id="GO:0032259">
    <property type="term" value="P:methylation"/>
    <property type="evidence" value="ECO:0007669"/>
    <property type="project" value="UniProtKB-KW"/>
</dbReference>
<dbReference type="InterPro" id="IPR029063">
    <property type="entry name" value="SAM-dependent_MTases_sf"/>
</dbReference>
<dbReference type="RefSeq" id="WP_179984683.1">
    <property type="nucleotide sequence ID" value="NZ_LR812090.1"/>
</dbReference>
<dbReference type="Pfam" id="PF08241">
    <property type="entry name" value="Methyltransf_11"/>
    <property type="match status" value="1"/>
</dbReference>
<organism evidence="2 3">
    <name type="scientific">Alteromonas macleodii</name>
    <name type="common">Pseudoalteromonas macleodii</name>
    <dbReference type="NCBI Taxonomy" id="28108"/>
    <lineage>
        <taxon>Bacteria</taxon>
        <taxon>Pseudomonadati</taxon>
        <taxon>Pseudomonadota</taxon>
        <taxon>Gammaproteobacteria</taxon>
        <taxon>Alteromonadales</taxon>
        <taxon>Alteromonadaceae</taxon>
        <taxon>Alteromonas/Salinimonas group</taxon>
        <taxon>Alteromonas</taxon>
    </lineage>
</organism>
<gene>
    <name evidence="2" type="ORF">ALFOR1_60006</name>
</gene>